<name>A0AAV7UBY0_PLEWA</name>
<dbReference type="EMBL" id="JANPWB010000005">
    <property type="protein sequence ID" value="KAJ1185801.1"/>
    <property type="molecule type" value="Genomic_DNA"/>
</dbReference>
<organism evidence="1 2">
    <name type="scientific">Pleurodeles waltl</name>
    <name type="common">Iberian ribbed newt</name>
    <dbReference type="NCBI Taxonomy" id="8319"/>
    <lineage>
        <taxon>Eukaryota</taxon>
        <taxon>Metazoa</taxon>
        <taxon>Chordata</taxon>
        <taxon>Craniata</taxon>
        <taxon>Vertebrata</taxon>
        <taxon>Euteleostomi</taxon>
        <taxon>Amphibia</taxon>
        <taxon>Batrachia</taxon>
        <taxon>Caudata</taxon>
        <taxon>Salamandroidea</taxon>
        <taxon>Salamandridae</taxon>
        <taxon>Pleurodelinae</taxon>
        <taxon>Pleurodeles</taxon>
    </lineage>
</organism>
<keyword evidence="2" id="KW-1185">Reference proteome</keyword>
<protein>
    <submittedName>
        <fullName evidence="1">Uncharacterized protein</fullName>
    </submittedName>
</protein>
<evidence type="ECO:0000313" key="2">
    <source>
        <dbReference type="Proteomes" id="UP001066276"/>
    </source>
</evidence>
<reference evidence="1" key="1">
    <citation type="journal article" date="2022" name="bioRxiv">
        <title>Sequencing and chromosome-scale assembly of the giantPleurodeles waltlgenome.</title>
        <authorList>
            <person name="Brown T."/>
            <person name="Elewa A."/>
            <person name="Iarovenko S."/>
            <person name="Subramanian E."/>
            <person name="Araus A.J."/>
            <person name="Petzold A."/>
            <person name="Susuki M."/>
            <person name="Suzuki K.-i.T."/>
            <person name="Hayashi T."/>
            <person name="Toyoda A."/>
            <person name="Oliveira C."/>
            <person name="Osipova E."/>
            <person name="Leigh N.D."/>
            <person name="Simon A."/>
            <person name="Yun M.H."/>
        </authorList>
    </citation>
    <scope>NUCLEOTIDE SEQUENCE</scope>
    <source>
        <strain evidence="1">20211129_DDA</strain>
        <tissue evidence="1">Liver</tissue>
    </source>
</reference>
<evidence type="ECO:0000313" key="1">
    <source>
        <dbReference type="EMBL" id="KAJ1185801.1"/>
    </source>
</evidence>
<dbReference type="AlphaFoldDB" id="A0AAV7UBY0"/>
<proteinExistence type="predicted"/>
<sequence>MRNGSEDRCWFEAPVALYQDVVVEAVVETPSMESVVAREAECWIKAGEHRYRIQSETGRGLLVVEIRIWRWRTWAALSENGDPWLDAVEQAEVTPCPRLAQKVRISLRAPEGTQLKRGQTLRRVVRTGTAGGDSRRAATVEPEVDGGTRQWLTKIARADNGDLDGAARPVEMQLRCAGGDAPRYGADGLGCDRRQR</sequence>
<gene>
    <name evidence="1" type="ORF">NDU88_002588</name>
</gene>
<dbReference type="Proteomes" id="UP001066276">
    <property type="component" value="Chromosome 3_1"/>
</dbReference>
<accession>A0AAV7UBY0</accession>
<comment type="caution">
    <text evidence="1">The sequence shown here is derived from an EMBL/GenBank/DDBJ whole genome shotgun (WGS) entry which is preliminary data.</text>
</comment>